<dbReference type="PATRIC" id="fig|1227459.3.peg.784"/>
<sequence length="426" mass="46673">MEATEATRTDSTATTAEATTTATTPTVVTAAEPTRTWKRRFRRMTDDIPELNLSRGRGERDASDEDDDDDAVFSFGGDDAESGSAADTTPDAADSAGPTEPDAMDEVLPEDVSETDDDEVEPVELLVQLAKEGTIDPWDIDIVEVTDAFLNRLDAMDLRTTGRALFYASVLLRMKSDELLAPDEPDEEELEPWELALQGGGDEGHPGDDDGGPPGFDPIDALEDEMDRRLERKQARGSPETLDELVRELREVERGSWWKRRREYDTSESPRGFSRGTQTLDYHTPGEMRGAGEPTEDDVTGTAHNEDIEAVVEAVGDVLATHYQKGRDEVLFAEVRDVADTVMTTYLALLFLSHRSTVYLKQDDLFGDLWIRNPEVFDADPGAGSEVDPDADGTDASEAETAVDGSDDTDDDADDPELEAEAIADD</sequence>
<accession>M0HI66</accession>
<dbReference type="InterPro" id="IPR023093">
    <property type="entry name" value="ScpA-like_C"/>
</dbReference>
<protein>
    <submittedName>
        <fullName evidence="2">Segregation and condensation protein A</fullName>
    </submittedName>
</protein>
<dbReference type="Gene3D" id="1.10.10.580">
    <property type="entry name" value="Structural maintenance of chromosome 1. Chain E"/>
    <property type="match status" value="1"/>
</dbReference>
<dbReference type="Gene3D" id="6.10.250.2410">
    <property type="match status" value="1"/>
</dbReference>
<dbReference type="Pfam" id="PF02616">
    <property type="entry name" value="SMC_ScpA"/>
    <property type="match status" value="1"/>
</dbReference>
<dbReference type="PANTHER" id="PTHR33969">
    <property type="entry name" value="SEGREGATION AND CONDENSATION PROTEIN A"/>
    <property type="match status" value="1"/>
</dbReference>
<feature type="region of interest" description="Disordered" evidence="1">
    <location>
        <begin position="1"/>
        <end position="118"/>
    </location>
</feature>
<evidence type="ECO:0000256" key="1">
    <source>
        <dbReference type="SAM" id="MobiDB-lite"/>
    </source>
</evidence>
<dbReference type="Proteomes" id="UP000011571">
    <property type="component" value="Unassembled WGS sequence"/>
</dbReference>
<comment type="caution">
    <text evidence="2">The sequence shown here is derived from an EMBL/GenBank/DDBJ whole genome shotgun (WGS) entry which is preliminary data.</text>
</comment>
<feature type="region of interest" description="Disordered" evidence="1">
    <location>
        <begin position="379"/>
        <end position="426"/>
    </location>
</feature>
<feature type="compositionally biased region" description="Acidic residues" evidence="1">
    <location>
        <begin position="405"/>
        <end position="426"/>
    </location>
</feature>
<feature type="compositionally biased region" description="Low complexity" evidence="1">
    <location>
        <begin position="72"/>
        <end position="99"/>
    </location>
</feature>
<evidence type="ECO:0000313" key="2">
    <source>
        <dbReference type="EMBL" id="ELZ83478.1"/>
    </source>
</evidence>
<dbReference type="EMBL" id="AOLJ01000011">
    <property type="protein sequence ID" value="ELZ83478.1"/>
    <property type="molecule type" value="Genomic_DNA"/>
</dbReference>
<feature type="compositionally biased region" description="Acidic residues" evidence="1">
    <location>
        <begin position="62"/>
        <end position="71"/>
    </location>
</feature>
<feature type="compositionally biased region" description="Acidic residues" evidence="1">
    <location>
        <begin position="102"/>
        <end position="118"/>
    </location>
</feature>
<proteinExistence type="predicted"/>
<name>M0HI66_HALGM</name>
<feature type="region of interest" description="Disordered" evidence="1">
    <location>
        <begin position="268"/>
        <end position="300"/>
    </location>
</feature>
<feature type="compositionally biased region" description="Acidic residues" evidence="1">
    <location>
        <begin position="387"/>
        <end position="398"/>
    </location>
</feature>
<keyword evidence="3" id="KW-1185">Reference proteome</keyword>
<reference evidence="2 3" key="1">
    <citation type="journal article" date="2014" name="PLoS Genet.">
        <title>Phylogenetically driven sequencing of extremely halophilic archaea reveals strategies for static and dynamic osmo-response.</title>
        <authorList>
            <person name="Becker E.A."/>
            <person name="Seitzer P.M."/>
            <person name="Tritt A."/>
            <person name="Larsen D."/>
            <person name="Krusor M."/>
            <person name="Yao A.I."/>
            <person name="Wu D."/>
            <person name="Madern D."/>
            <person name="Eisen J.A."/>
            <person name="Darling A.E."/>
            <person name="Facciotti M.T."/>
        </authorList>
    </citation>
    <scope>NUCLEOTIDE SEQUENCE [LARGE SCALE GENOMIC DNA]</scope>
    <source>
        <strain evidence="3">ATCC 33959 / DSM 4427 / JCM 8863 / NBRC 102184 / NCIMB 2188 / Ma 2.38</strain>
    </source>
</reference>
<dbReference type="InterPro" id="IPR003768">
    <property type="entry name" value="ScpA"/>
</dbReference>
<gene>
    <name evidence="2" type="ORF">C454_04172</name>
</gene>
<organism evidence="2 3">
    <name type="scientific">Haloferax gibbonsii (strain ATCC 33959 / DSM 4427 / JCM 8863 / NBRC 102184 / NCIMB 2188 / Ma 2.38)</name>
    <dbReference type="NCBI Taxonomy" id="1227459"/>
    <lineage>
        <taxon>Archaea</taxon>
        <taxon>Methanobacteriati</taxon>
        <taxon>Methanobacteriota</taxon>
        <taxon>Stenosarchaea group</taxon>
        <taxon>Halobacteria</taxon>
        <taxon>Halobacteriales</taxon>
        <taxon>Haloferacaceae</taxon>
        <taxon>Haloferax</taxon>
    </lineage>
</organism>
<dbReference type="PANTHER" id="PTHR33969:SF2">
    <property type="entry name" value="SEGREGATION AND CONDENSATION PROTEIN A"/>
    <property type="match status" value="1"/>
</dbReference>
<feature type="compositionally biased region" description="Low complexity" evidence="1">
    <location>
        <begin position="9"/>
        <end position="34"/>
    </location>
</feature>
<feature type="region of interest" description="Disordered" evidence="1">
    <location>
        <begin position="197"/>
        <end position="221"/>
    </location>
</feature>
<dbReference type="AlphaFoldDB" id="M0HI66"/>
<evidence type="ECO:0000313" key="3">
    <source>
        <dbReference type="Proteomes" id="UP000011571"/>
    </source>
</evidence>